<dbReference type="GeneID" id="85408053"/>
<dbReference type="EMBL" id="MLFU01000025">
    <property type="protein sequence ID" value="KAK1497524.1"/>
    <property type="molecule type" value="Genomic_DNA"/>
</dbReference>
<evidence type="ECO:0000313" key="1">
    <source>
        <dbReference type="EMBL" id="KAK1497524.1"/>
    </source>
</evidence>
<keyword evidence="2" id="KW-1185">Reference proteome</keyword>
<protein>
    <submittedName>
        <fullName evidence="1">Uncharacterized protein</fullName>
    </submittedName>
</protein>
<accession>A0ABQ9R805</accession>
<dbReference type="RefSeq" id="XP_060381562.1">
    <property type="nucleotide sequence ID" value="XM_060523815.1"/>
</dbReference>
<comment type="caution">
    <text evidence="1">The sequence shown here is derived from an EMBL/GenBank/DDBJ whole genome shotgun (WGS) entry which is preliminary data.</text>
</comment>
<proteinExistence type="predicted"/>
<organism evidence="1 2">
    <name type="scientific">Colletotrichum tamarilloi</name>
    <dbReference type="NCBI Taxonomy" id="1209934"/>
    <lineage>
        <taxon>Eukaryota</taxon>
        <taxon>Fungi</taxon>
        <taxon>Dikarya</taxon>
        <taxon>Ascomycota</taxon>
        <taxon>Pezizomycotina</taxon>
        <taxon>Sordariomycetes</taxon>
        <taxon>Hypocreomycetidae</taxon>
        <taxon>Glomerellales</taxon>
        <taxon>Glomerellaceae</taxon>
        <taxon>Colletotrichum</taxon>
        <taxon>Colletotrichum acutatum species complex</taxon>
    </lineage>
</organism>
<name>A0ABQ9R805_9PEZI</name>
<reference evidence="1 2" key="1">
    <citation type="submission" date="2016-10" db="EMBL/GenBank/DDBJ databases">
        <title>The genome sequence of Colletotrichum fioriniae PJ7.</title>
        <authorList>
            <person name="Baroncelli R."/>
        </authorList>
    </citation>
    <scope>NUCLEOTIDE SEQUENCE [LARGE SCALE GENOMIC DNA]</scope>
    <source>
        <strain evidence="1 2">Tom-12</strain>
    </source>
</reference>
<evidence type="ECO:0000313" key="2">
    <source>
        <dbReference type="Proteomes" id="UP001227543"/>
    </source>
</evidence>
<dbReference type="Proteomes" id="UP001227543">
    <property type="component" value="Unassembled WGS sequence"/>
</dbReference>
<gene>
    <name evidence="1" type="ORF">CTAM01_07794</name>
</gene>
<sequence length="249" mass="27431">MSRRTKRTIVGRVGTKRPECLEVERRGELRGCLCAVRDLGEGQSWPNQVDDTTEGVTAVDVSTGSTSSTSKENLDHKMHPQGEVDFTTSANSPTSQRLLMGLSLVSASRGVEPQGDDGIERFAPKRGCLPTSYRHHPWTNLTSEKTIEVIQAFSGTPAWDKGCTRSRQQHGTNMSANRWSIALRRSKGSGDGTGTANVAICWPGEIKRIGTHIRASVRIGRLPEPVTPHIWNASRVENRFCRLCSEVQH</sequence>